<dbReference type="CDD" id="cd04301">
    <property type="entry name" value="NAT_SF"/>
    <property type="match status" value="1"/>
</dbReference>
<dbReference type="EMBL" id="FNHH01000029">
    <property type="protein sequence ID" value="SDM93320.1"/>
    <property type="molecule type" value="Genomic_DNA"/>
</dbReference>
<dbReference type="InterPro" id="IPR016181">
    <property type="entry name" value="Acyl_CoA_acyltransferase"/>
</dbReference>
<dbReference type="InterPro" id="IPR000182">
    <property type="entry name" value="GNAT_dom"/>
</dbReference>
<dbReference type="RefSeq" id="WP_090706444.1">
    <property type="nucleotide sequence ID" value="NZ_FNHH01000029.1"/>
</dbReference>
<dbReference type="SUPFAM" id="SSF55729">
    <property type="entry name" value="Acyl-CoA N-acyltransferases (Nat)"/>
    <property type="match status" value="1"/>
</dbReference>
<accession>A0A1G9X976</accession>
<dbReference type="Gene3D" id="3.40.630.30">
    <property type="match status" value="1"/>
</dbReference>
<dbReference type="Pfam" id="PF13673">
    <property type="entry name" value="Acetyltransf_10"/>
    <property type="match status" value="1"/>
</dbReference>
<dbReference type="AlphaFoldDB" id="A0A1G9X976"/>
<evidence type="ECO:0000313" key="3">
    <source>
        <dbReference type="Proteomes" id="UP000199226"/>
    </source>
</evidence>
<dbReference type="PROSITE" id="PS51186">
    <property type="entry name" value="GNAT"/>
    <property type="match status" value="1"/>
</dbReference>
<evidence type="ECO:0000313" key="2">
    <source>
        <dbReference type="EMBL" id="SDM93320.1"/>
    </source>
</evidence>
<protein>
    <submittedName>
        <fullName evidence="2">Acetyltransferase (GNAT) domain-containing protein</fullName>
    </submittedName>
</protein>
<gene>
    <name evidence="2" type="ORF">SAMN05421813_12932</name>
</gene>
<dbReference type="Proteomes" id="UP000199226">
    <property type="component" value="Unassembled WGS sequence"/>
</dbReference>
<name>A0A1G9X976_9SPHI</name>
<keyword evidence="2" id="KW-0808">Transferase</keyword>
<organism evidence="2 3">
    <name type="scientific">Daejeonella rubra</name>
    <dbReference type="NCBI Taxonomy" id="990371"/>
    <lineage>
        <taxon>Bacteria</taxon>
        <taxon>Pseudomonadati</taxon>
        <taxon>Bacteroidota</taxon>
        <taxon>Sphingobacteriia</taxon>
        <taxon>Sphingobacteriales</taxon>
        <taxon>Sphingobacteriaceae</taxon>
        <taxon>Daejeonella</taxon>
    </lineage>
</organism>
<dbReference type="OrthoDB" id="1096234at2"/>
<feature type="domain" description="N-acetyltransferase" evidence="1">
    <location>
        <begin position="1"/>
        <end position="134"/>
    </location>
</feature>
<keyword evidence="3" id="KW-1185">Reference proteome</keyword>
<dbReference type="STRING" id="990371.SAMN05421813_12932"/>
<reference evidence="3" key="1">
    <citation type="submission" date="2016-10" db="EMBL/GenBank/DDBJ databases">
        <authorList>
            <person name="Varghese N."/>
            <person name="Submissions S."/>
        </authorList>
    </citation>
    <scope>NUCLEOTIDE SEQUENCE [LARGE SCALE GENOMIC DNA]</scope>
    <source>
        <strain evidence="3">DSM 24536</strain>
    </source>
</reference>
<evidence type="ECO:0000259" key="1">
    <source>
        <dbReference type="PROSITE" id="PS51186"/>
    </source>
</evidence>
<proteinExistence type="predicted"/>
<dbReference type="GO" id="GO:0016747">
    <property type="term" value="F:acyltransferase activity, transferring groups other than amino-acyl groups"/>
    <property type="evidence" value="ECO:0007669"/>
    <property type="project" value="InterPro"/>
</dbReference>
<sequence length="266" mass="30681">MKIQTIDSRDIDLLNILQPQGWEDIRPYFYYYISSPSCDPIKISIGNKIAAVGTTIRHPDTAWLAHVIVHPDFRNQGLGQKLTEALIGRLDYEKIKTVYLDATDMGFPVYRKIGFEVETEYIHLDGELINQNLKDPAAVIPFQEKYRDKILQLDKQTSGENRGLIINDHLKSSLIYLKEGIVSGVYFPHFFEQAIIANDPEAGTELMKLRMRIKNKFRFPLGNQSGINFLIQNNYQKMRTSRKMILGLRREYFGEFNYNRISGGLG</sequence>